<keyword evidence="4 6" id="KW-0067">ATP-binding</keyword>
<evidence type="ECO:0000256" key="5">
    <source>
        <dbReference type="ARBA" id="ARBA00034923"/>
    </source>
</evidence>
<dbReference type="PROSITE" id="PS51198">
    <property type="entry name" value="UVRD_HELICASE_ATP_BIND"/>
    <property type="match status" value="1"/>
</dbReference>
<dbReference type="RefSeq" id="WP_182109209.1">
    <property type="nucleotide sequence ID" value="NZ_JACFYF010000007.1"/>
</dbReference>
<dbReference type="PANTHER" id="PTHR11070:SF2">
    <property type="entry name" value="ATP-DEPENDENT DNA HELICASE SRS2"/>
    <property type="match status" value="1"/>
</dbReference>
<evidence type="ECO:0000256" key="1">
    <source>
        <dbReference type="ARBA" id="ARBA00022741"/>
    </source>
</evidence>
<keyword evidence="3 6" id="KW-0347">Helicase</keyword>
<evidence type="ECO:0000256" key="3">
    <source>
        <dbReference type="ARBA" id="ARBA00022806"/>
    </source>
</evidence>
<evidence type="ECO:0000256" key="4">
    <source>
        <dbReference type="ARBA" id="ARBA00022840"/>
    </source>
</evidence>
<dbReference type="GO" id="GO:0016787">
    <property type="term" value="F:hydrolase activity"/>
    <property type="evidence" value="ECO:0007669"/>
    <property type="project" value="UniProtKB-UniRule"/>
</dbReference>
<protein>
    <recommendedName>
        <fullName evidence="5">DNA 3'-5' helicase II</fullName>
    </recommendedName>
</protein>
<dbReference type="Proteomes" id="UP000571701">
    <property type="component" value="Unassembled WGS sequence"/>
</dbReference>
<dbReference type="InterPro" id="IPR027417">
    <property type="entry name" value="P-loop_NTPase"/>
</dbReference>
<evidence type="ECO:0000256" key="2">
    <source>
        <dbReference type="ARBA" id="ARBA00022801"/>
    </source>
</evidence>
<dbReference type="InterPro" id="IPR000212">
    <property type="entry name" value="DNA_helicase_UvrD/REP"/>
</dbReference>
<dbReference type="GO" id="GO:0005524">
    <property type="term" value="F:ATP binding"/>
    <property type="evidence" value="ECO:0007669"/>
    <property type="project" value="UniProtKB-UniRule"/>
</dbReference>
<dbReference type="Gene3D" id="3.40.50.300">
    <property type="entry name" value="P-loop containing nucleotide triphosphate hydrolases"/>
    <property type="match status" value="3"/>
</dbReference>
<keyword evidence="9" id="KW-1185">Reference proteome</keyword>
<name>A0A7W2IUL3_9VIBR</name>
<feature type="domain" description="UvrD-like helicase ATP-binding" evidence="7">
    <location>
        <begin position="8"/>
        <end position="363"/>
    </location>
</feature>
<keyword evidence="2 6" id="KW-0378">Hydrolase</keyword>
<dbReference type="EMBL" id="JACFYF010000007">
    <property type="protein sequence ID" value="MBA5763192.1"/>
    <property type="molecule type" value="Genomic_DNA"/>
</dbReference>
<gene>
    <name evidence="8" type="ORF">H2O73_12590</name>
</gene>
<evidence type="ECO:0000256" key="6">
    <source>
        <dbReference type="PROSITE-ProRule" id="PRU00560"/>
    </source>
</evidence>
<comment type="caution">
    <text evidence="8">The sequence shown here is derived from an EMBL/GenBank/DDBJ whole genome shotgun (WGS) entry which is preliminary data.</text>
</comment>
<organism evidence="8 9">
    <name type="scientific">Vibrio marinisediminis</name>
    <dbReference type="NCBI Taxonomy" id="2758441"/>
    <lineage>
        <taxon>Bacteria</taxon>
        <taxon>Pseudomonadati</taxon>
        <taxon>Pseudomonadota</taxon>
        <taxon>Gammaproteobacteria</taxon>
        <taxon>Vibrionales</taxon>
        <taxon>Vibrionaceae</taxon>
        <taxon>Vibrio</taxon>
    </lineage>
</organism>
<dbReference type="GO" id="GO:0000725">
    <property type="term" value="P:recombinational repair"/>
    <property type="evidence" value="ECO:0007669"/>
    <property type="project" value="TreeGrafter"/>
</dbReference>
<evidence type="ECO:0000313" key="9">
    <source>
        <dbReference type="Proteomes" id="UP000571701"/>
    </source>
</evidence>
<evidence type="ECO:0000313" key="8">
    <source>
        <dbReference type="EMBL" id="MBA5763192.1"/>
    </source>
</evidence>
<dbReference type="SUPFAM" id="SSF52540">
    <property type="entry name" value="P-loop containing nucleoside triphosphate hydrolases"/>
    <property type="match status" value="1"/>
</dbReference>
<dbReference type="PANTHER" id="PTHR11070">
    <property type="entry name" value="UVRD / RECB / PCRA DNA HELICASE FAMILY MEMBER"/>
    <property type="match status" value="1"/>
</dbReference>
<dbReference type="GO" id="GO:0043138">
    <property type="term" value="F:3'-5' DNA helicase activity"/>
    <property type="evidence" value="ECO:0007669"/>
    <property type="project" value="TreeGrafter"/>
</dbReference>
<feature type="binding site" evidence="6">
    <location>
        <begin position="29"/>
        <end position="36"/>
    </location>
    <ligand>
        <name>ATP</name>
        <dbReference type="ChEBI" id="CHEBI:30616"/>
    </ligand>
</feature>
<accession>A0A7W2IUL3</accession>
<evidence type="ECO:0000259" key="7">
    <source>
        <dbReference type="PROSITE" id="PS51198"/>
    </source>
</evidence>
<dbReference type="Pfam" id="PF00580">
    <property type="entry name" value="UvrD-helicase"/>
    <property type="match status" value="1"/>
</dbReference>
<dbReference type="GO" id="GO:0003677">
    <property type="term" value="F:DNA binding"/>
    <property type="evidence" value="ECO:0007669"/>
    <property type="project" value="InterPro"/>
</dbReference>
<keyword evidence="1 6" id="KW-0547">Nucleotide-binding</keyword>
<proteinExistence type="predicted"/>
<reference evidence="8 9" key="1">
    <citation type="submission" date="2020-07" db="EMBL/GenBank/DDBJ databases">
        <title>Vibrio marinisediminis sp. nov., isolated from marine sediment.</title>
        <authorList>
            <person name="Ji X."/>
        </authorList>
    </citation>
    <scope>NUCLEOTIDE SEQUENCE [LARGE SCALE GENOMIC DNA]</scope>
    <source>
        <strain evidence="8 9">404</strain>
    </source>
</reference>
<dbReference type="InterPro" id="IPR014016">
    <property type="entry name" value="UvrD-like_ATP-bd"/>
</dbReference>
<sequence>MTPNEIREKEIQQSIFEQIDNFRSFRFNAGAGSGKTYALIETLKYVSVHKILAKNSPQKIACVTYTNVAVNEIKARLGNSDLVHVSTIHERVWDVIKRSQPELLKCHKEKIEETLEHIDQELQNSDKSRFFNGLSEGDQRSLVEFVFENKDIYYRVKNLNAAGFRGAYIQHSSGEVQSILRGCLSNIANFKYVIALLYKKDNLQKCFERIIEGREKRVTYDSKTNTDRLHYMKFSHDTLLEYGLKLVTNHKTLCRIIIDTYPYFFIDEYQDTNENVVNLLRTIHEYAEQKSKNWMVGYFGDVAQNIYEDGIGERIIDLHGELFDIYKEFNRRSHVQIIEIANKIRDDLIVQEPIYEDKNHGSVSFFHHNSEDKIETAKQFLSFYSDELEGSPDLDSHSSCKINCLVLTNQLMADLNEFKDVYDAFKASTIYYDQLSTLVLSRQLEKLHPTVLNIYHLVKLYHEVTKSEASYYDIFGAHSKNMTFSEASLIIRKIKGEEIETLDDWCNLIITKLENEDLRKNIVRALDNCTNFDRSAIETSEAFRAALIDSIHSLMLNGAEQQDEVEQKTKMILELRIRSLVCWLNFIDGFESDKISYHTYHGTKGEEYDNVAIILEHNFGSRNRNKFKNYFDLLQKTGEERDTLLSDQNFKNRHTNTKNLLYVACSRAVKNLKVLYLDDISEIKNGIEHIFGEVNPWLYCDIESITSA</sequence>
<dbReference type="AlphaFoldDB" id="A0A7W2IUL3"/>